<feature type="transmembrane region" description="Helical" evidence="1">
    <location>
        <begin position="67"/>
        <end position="88"/>
    </location>
</feature>
<reference evidence="2 3" key="1">
    <citation type="submission" date="2019-01" db="EMBL/GenBank/DDBJ databases">
        <authorList>
            <person name="Chen W.-M."/>
        </authorList>
    </citation>
    <scope>NUCLEOTIDE SEQUENCE [LARGE SCALE GENOMIC DNA]</scope>
    <source>
        <strain evidence="2 3">KYPC3</strain>
    </source>
</reference>
<sequence>MSGIEWLIAVLVLLGAIFVLLGSVALVKLPDFYTRLHGPTKATTLGLGSLVLASMIFFNFVQNELSLQQLLIALFLFITAPVTAYMLIKAGMHQKVAALEVTKNQHLMQVSGKKPAP</sequence>
<dbReference type="AlphaFoldDB" id="A0A437R569"/>
<dbReference type="EMBL" id="SACS01000001">
    <property type="protein sequence ID" value="RVU41892.1"/>
    <property type="molecule type" value="Genomic_DNA"/>
</dbReference>
<dbReference type="GO" id="GO:0015385">
    <property type="term" value="F:sodium:proton antiporter activity"/>
    <property type="evidence" value="ECO:0007669"/>
    <property type="project" value="TreeGrafter"/>
</dbReference>
<proteinExistence type="predicted"/>
<dbReference type="PANTHER" id="PTHR34703">
    <property type="entry name" value="ANTIPORTER SUBUNIT MNHG2-RELATED"/>
    <property type="match status" value="1"/>
</dbReference>
<dbReference type="NCBIfam" id="NF009316">
    <property type="entry name" value="PRK12674.1-5"/>
    <property type="match status" value="1"/>
</dbReference>
<evidence type="ECO:0000256" key="1">
    <source>
        <dbReference type="SAM" id="Phobius"/>
    </source>
</evidence>
<dbReference type="OrthoDB" id="9813804at2"/>
<gene>
    <name evidence="2" type="ORF">EOE67_01470</name>
</gene>
<keyword evidence="1" id="KW-0812">Transmembrane</keyword>
<organism evidence="2 3">
    <name type="scientific">Rheinheimera riviphila</name>
    <dbReference type="NCBI Taxonomy" id="1834037"/>
    <lineage>
        <taxon>Bacteria</taxon>
        <taxon>Pseudomonadati</taxon>
        <taxon>Pseudomonadota</taxon>
        <taxon>Gammaproteobacteria</taxon>
        <taxon>Chromatiales</taxon>
        <taxon>Chromatiaceae</taxon>
        <taxon>Rheinheimera</taxon>
    </lineage>
</organism>
<protein>
    <submittedName>
        <fullName evidence="2">Na+/H+ antiporter subunit G</fullName>
    </submittedName>
</protein>
<evidence type="ECO:0000313" key="3">
    <source>
        <dbReference type="Proteomes" id="UP000283077"/>
    </source>
</evidence>
<keyword evidence="1" id="KW-1133">Transmembrane helix</keyword>
<keyword evidence="3" id="KW-1185">Reference proteome</keyword>
<dbReference type="InterPro" id="IPR005133">
    <property type="entry name" value="PhaG_MnhG_YufB"/>
</dbReference>
<feature type="transmembrane region" description="Helical" evidence="1">
    <location>
        <begin position="6"/>
        <end position="30"/>
    </location>
</feature>
<name>A0A437R569_9GAMM</name>
<dbReference type="Proteomes" id="UP000283077">
    <property type="component" value="Unassembled WGS sequence"/>
</dbReference>
<dbReference type="NCBIfam" id="TIGR01300">
    <property type="entry name" value="CPA3_mnhG_phaG"/>
    <property type="match status" value="1"/>
</dbReference>
<keyword evidence="1" id="KW-0472">Membrane</keyword>
<dbReference type="PANTHER" id="PTHR34703:SF1">
    <property type="entry name" value="ANTIPORTER SUBUNIT MNHG2-RELATED"/>
    <property type="match status" value="1"/>
</dbReference>
<comment type="caution">
    <text evidence="2">The sequence shown here is derived from an EMBL/GenBank/DDBJ whole genome shotgun (WGS) entry which is preliminary data.</text>
</comment>
<dbReference type="Pfam" id="PF03334">
    <property type="entry name" value="PhaG_MnhG_YufB"/>
    <property type="match status" value="1"/>
</dbReference>
<dbReference type="RefSeq" id="WP_127697273.1">
    <property type="nucleotide sequence ID" value="NZ_SACS01000001.1"/>
</dbReference>
<evidence type="ECO:0000313" key="2">
    <source>
        <dbReference type="EMBL" id="RVU41892.1"/>
    </source>
</evidence>
<feature type="transmembrane region" description="Helical" evidence="1">
    <location>
        <begin position="42"/>
        <end position="61"/>
    </location>
</feature>
<accession>A0A437R569</accession>